<feature type="compositionally biased region" description="Basic and acidic residues" evidence="1">
    <location>
        <begin position="7"/>
        <end position="21"/>
    </location>
</feature>
<feature type="non-terminal residue" evidence="2">
    <location>
        <position position="128"/>
    </location>
</feature>
<sequence length="128" mass="15132">MSRQRRERREMETEEYREARSHPPHMLQMMAELVASFSREDEAYSVKNLIDKLKNAIRINVYERLMKSIEALKLCYSHVEFTMHIPYSEDQIEYSTQSCLLCRSSGVTKNVPNEYCNAPCKQQLHAIK</sequence>
<dbReference type="Proteomes" id="UP000838878">
    <property type="component" value="Chromosome 11"/>
</dbReference>
<dbReference type="AlphaFoldDB" id="A0A8J9V714"/>
<protein>
    <submittedName>
        <fullName evidence="2">Uncharacterized protein</fullName>
    </submittedName>
</protein>
<evidence type="ECO:0000313" key="2">
    <source>
        <dbReference type="EMBL" id="CAH0716543.1"/>
    </source>
</evidence>
<evidence type="ECO:0000256" key="1">
    <source>
        <dbReference type="SAM" id="MobiDB-lite"/>
    </source>
</evidence>
<accession>A0A8J9V714</accession>
<dbReference type="EMBL" id="OV170231">
    <property type="protein sequence ID" value="CAH0716543.1"/>
    <property type="molecule type" value="Genomic_DNA"/>
</dbReference>
<gene>
    <name evidence="2" type="ORF">BINO364_LOCUS3298</name>
</gene>
<organism evidence="2 3">
    <name type="scientific">Brenthis ino</name>
    <name type="common">lesser marbled fritillary</name>
    <dbReference type="NCBI Taxonomy" id="405034"/>
    <lineage>
        <taxon>Eukaryota</taxon>
        <taxon>Metazoa</taxon>
        <taxon>Ecdysozoa</taxon>
        <taxon>Arthropoda</taxon>
        <taxon>Hexapoda</taxon>
        <taxon>Insecta</taxon>
        <taxon>Pterygota</taxon>
        <taxon>Neoptera</taxon>
        <taxon>Endopterygota</taxon>
        <taxon>Lepidoptera</taxon>
        <taxon>Glossata</taxon>
        <taxon>Ditrysia</taxon>
        <taxon>Papilionoidea</taxon>
        <taxon>Nymphalidae</taxon>
        <taxon>Heliconiinae</taxon>
        <taxon>Argynnini</taxon>
        <taxon>Brenthis</taxon>
    </lineage>
</organism>
<reference evidence="2" key="1">
    <citation type="submission" date="2021-12" db="EMBL/GenBank/DDBJ databases">
        <authorList>
            <person name="Martin H S."/>
        </authorList>
    </citation>
    <scope>NUCLEOTIDE SEQUENCE</scope>
</reference>
<feature type="region of interest" description="Disordered" evidence="1">
    <location>
        <begin position="1"/>
        <end position="22"/>
    </location>
</feature>
<name>A0A8J9V714_9NEOP</name>
<proteinExistence type="predicted"/>
<evidence type="ECO:0000313" key="3">
    <source>
        <dbReference type="Proteomes" id="UP000838878"/>
    </source>
</evidence>
<keyword evidence="3" id="KW-1185">Reference proteome</keyword>